<dbReference type="PANTHER" id="PTHR43745">
    <property type="entry name" value="NITROREDUCTASE MJ1384-RELATED"/>
    <property type="match status" value="1"/>
</dbReference>
<dbReference type="SUPFAM" id="SSF55469">
    <property type="entry name" value="FMN-dependent nitroreductase-like"/>
    <property type="match status" value="1"/>
</dbReference>
<dbReference type="InterPro" id="IPR000415">
    <property type="entry name" value="Nitroreductase-like"/>
</dbReference>
<dbReference type="GO" id="GO:0016491">
    <property type="term" value="F:oxidoreductase activity"/>
    <property type="evidence" value="ECO:0007669"/>
    <property type="project" value="InterPro"/>
</dbReference>
<accession>A0A495JXV0</accession>
<comment type="caution">
    <text evidence="2">The sequence shown here is derived from an EMBL/GenBank/DDBJ whole genome shotgun (WGS) entry which is preliminary data.</text>
</comment>
<proteinExistence type="predicted"/>
<dbReference type="EMBL" id="RBKV01000001">
    <property type="protein sequence ID" value="RKR93790.1"/>
    <property type="molecule type" value="Genomic_DNA"/>
</dbReference>
<dbReference type="Gene3D" id="3.40.109.10">
    <property type="entry name" value="NADH Oxidase"/>
    <property type="match status" value="1"/>
</dbReference>
<feature type="domain" description="Nitroreductase" evidence="1">
    <location>
        <begin position="68"/>
        <end position="247"/>
    </location>
</feature>
<sequence>MTIVVIRLHAMDGLVGTRVERARAVHDALTDSGPPVSPIRLSEGDGVITLSEPSDAPSVPIDGVLRDRRSRYSYGPLGHPDLSALLRWALGPQRTVRTGDGEERLLTFHPSAGGLPSTTAYVVALQTLDEIPVGVYEFDRVHHRLLRRRTGDVRGALAQGLVQPQFARRAPVVVILVGELDATLTKYSERHYRTLHVDAGLAAAHLYLIATALDLACCAISGFYDNRISEMLSLQRSQVPLLAFAVGARCEVGKQRQASHPHPPADEG</sequence>
<gene>
    <name evidence="2" type="ORF">DFJ75_0577</name>
</gene>
<evidence type="ECO:0000259" key="1">
    <source>
        <dbReference type="Pfam" id="PF00881"/>
    </source>
</evidence>
<dbReference type="InterPro" id="IPR020051">
    <property type="entry name" value="SagB-type_dehydrogenase"/>
</dbReference>
<dbReference type="NCBIfam" id="TIGR03605">
    <property type="entry name" value="antibiot_sagB"/>
    <property type="match status" value="1"/>
</dbReference>
<evidence type="ECO:0000313" key="3">
    <source>
        <dbReference type="Proteomes" id="UP000274762"/>
    </source>
</evidence>
<dbReference type="InterPro" id="IPR029479">
    <property type="entry name" value="Nitroreductase"/>
</dbReference>
<dbReference type="InterPro" id="IPR052544">
    <property type="entry name" value="Bacteriocin_Proc_Enz"/>
</dbReference>
<dbReference type="Pfam" id="PF00881">
    <property type="entry name" value="Nitroreductase"/>
    <property type="match status" value="1"/>
</dbReference>
<organism evidence="2 3">
    <name type="scientific">Williamsia marianensis</name>
    <dbReference type="NCBI Taxonomy" id="85044"/>
    <lineage>
        <taxon>Bacteria</taxon>
        <taxon>Bacillati</taxon>
        <taxon>Actinomycetota</taxon>
        <taxon>Actinomycetes</taxon>
        <taxon>Mycobacteriales</taxon>
        <taxon>Nocardiaceae</taxon>
        <taxon>Williamsia</taxon>
    </lineage>
</organism>
<dbReference type="Proteomes" id="UP000274762">
    <property type="component" value="Unassembled WGS sequence"/>
</dbReference>
<protein>
    <submittedName>
        <fullName evidence="2">SagB-type dehydrogenase family enzyme</fullName>
    </submittedName>
</protein>
<dbReference type="AlphaFoldDB" id="A0A495JXV0"/>
<dbReference type="PANTHER" id="PTHR43745:SF2">
    <property type="entry name" value="NITROREDUCTASE MJ1384-RELATED"/>
    <property type="match status" value="1"/>
</dbReference>
<evidence type="ECO:0000313" key="2">
    <source>
        <dbReference type="EMBL" id="RKR93790.1"/>
    </source>
</evidence>
<reference evidence="2 3" key="1">
    <citation type="submission" date="2018-10" db="EMBL/GenBank/DDBJ databases">
        <title>Sequencing the genomes of 1000 actinobacteria strains.</title>
        <authorList>
            <person name="Klenk H.-P."/>
        </authorList>
    </citation>
    <scope>NUCLEOTIDE SEQUENCE [LARGE SCALE GENOMIC DNA]</scope>
    <source>
        <strain evidence="2 3">DSM 44343</strain>
    </source>
</reference>
<name>A0A495JXV0_WILMA</name>
<dbReference type="CDD" id="cd02142">
    <property type="entry name" value="McbC_SagB-like_oxidoreductase"/>
    <property type="match status" value="1"/>
</dbReference>